<evidence type="ECO:0000313" key="2">
    <source>
        <dbReference type="Proteomes" id="UP000324255"/>
    </source>
</evidence>
<dbReference type="PANTHER" id="PTHR40266">
    <property type="entry name" value="TOXIN HIGB-1"/>
    <property type="match status" value="1"/>
</dbReference>
<dbReference type="Proteomes" id="UP000324255">
    <property type="component" value="Unassembled WGS sequence"/>
</dbReference>
<accession>A0AB34CD77</accession>
<comment type="caution">
    <text evidence="1">The sequence shown here is derived from an EMBL/GenBank/DDBJ whole genome shotgun (WGS) entry which is preliminary data.</text>
</comment>
<proteinExistence type="predicted"/>
<dbReference type="InterPro" id="IPR007711">
    <property type="entry name" value="HigB-1"/>
</dbReference>
<dbReference type="RefSeq" id="WP_150038731.1">
    <property type="nucleotide sequence ID" value="NZ_VWVM01000040.1"/>
</dbReference>
<protein>
    <submittedName>
        <fullName evidence="1">Peptidase</fullName>
    </submittedName>
</protein>
<name>A0AB34CD77_9GAMM</name>
<dbReference type="SUPFAM" id="SSF143011">
    <property type="entry name" value="RelE-like"/>
    <property type="match status" value="1"/>
</dbReference>
<dbReference type="Pfam" id="PF05015">
    <property type="entry name" value="HigB-like_toxin"/>
    <property type="match status" value="1"/>
</dbReference>
<evidence type="ECO:0000313" key="1">
    <source>
        <dbReference type="EMBL" id="KAA6117892.1"/>
    </source>
</evidence>
<gene>
    <name evidence="1" type="ORF">F3I20_23540</name>
</gene>
<dbReference type="InterPro" id="IPR035093">
    <property type="entry name" value="RelE/ParE_toxin_dom_sf"/>
</dbReference>
<keyword evidence="2" id="KW-1185">Reference proteome</keyword>
<reference evidence="1 2" key="1">
    <citation type="submission" date="2019-09" db="EMBL/GenBank/DDBJ databases">
        <title>Genomic diversity of phyloplane-associated Pantoea species in Pakistan cotton crop.</title>
        <authorList>
            <person name="Tufail M.R."/>
            <person name="Cook D.R."/>
        </authorList>
    </citation>
    <scope>NUCLEOTIDE SEQUENCE [LARGE SCALE GENOMIC DNA]</scope>
    <source>
        <strain evidence="1 2">B_8</strain>
    </source>
</reference>
<dbReference type="Gene3D" id="3.30.2310.20">
    <property type="entry name" value="RelE-like"/>
    <property type="match status" value="1"/>
</dbReference>
<organism evidence="1 2">
    <name type="scientific">Candidatus Pantoea gossypiicola</name>
    <dbReference type="NCBI Taxonomy" id="2608008"/>
    <lineage>
        <taxon>Bacteria</taxon>
        <taxon>Pseudomonadati</taxon>
        <taxon>Pseudomonadota</taxon>
        <taxon>Gammaproteobacteria</taxon>
        <taxon>Enterobacterales</taxon>
        <taxon>Erwiniaceae</taxon>
        <taxon>Pantoea</taxon>
    </lineage>
</organism>
<dbReference type="AlphaFoldDB" id="A0AB34CD77"/>
<sequence length="92" mass="10386">MIKSFRHKGLEKFFKSGSTAGIQPKHAVKLQIQLTALNSATRPEDMSAPGWKLHPLKGSLAGHWAITVNGNWRMTFFFEGDNAILVDYQDYH</sequence>
<dbReference type="PANTHER" id="PTHR40266:SF2">
    <property type="entry name" value="TOXIN HIGB-1"/>
    <property type="match status" value="1"/>
</dbReference>
<dbReference type="EMBL" id="VWVM01000040">
    <property type="protein sequence ID" value="KAA6117892.1"/>
    <property type="molecule type" value="Genomic_DNA"/>
</dbReference>